<dbReference type="PANTHER" id="PTHR11929">
    <property type="entry name" value="ALPHA- 1,3 -FUCOSYLTRANSFERASE"/>
    <property type="match status" value="1"/>
</dbReference>
<dbReference type="Pfam" id="PF00852">
    <property type="entry name" value="Glyco_transf_10"/>
    <property type="match status" value="1"/>
</dbReference>
<feature type="domain" description="Fucosyltransferase C-terminal" evidence="4">
    <location>
        <begin position="130"/>
        <end position="256"/>
    </location>
</feature>
<evidence type="ECO:0000256" key="3">
    <source>
        <dbReference type="ARBA" id="ARBA00022679"/>
    </source>
</evidence>
<keyword evidence="3" id="KW-0808">Transferase</keyword>
<dbReference type="Pfam" id="PF18025">
    <property type="entry name" value="FucT_N"/>
    <property type="match status" value="1"/>
</dbReference>
<dbReference type="Pfam" id="PF02348">
    <property type="entry name" value="CTP_transf_3"/>
    <property type="match status" value="1"/>
</dbReference>
<dbReference type="RefSeq" id="WP_215435026.1">
    <property type="nucleotide sequence ID" value="NZ_AP025943.1"/>
</dbReference>
<dbReference type="PANTHER" id="PTHR11929:SF194">
    <property type="entry name" value="ALPHA-(1,3)-FUCOSYLTRANSFERASE 10"/>
    <property type="match status" value="1"/>
</dbReference>
<feature type="domain" description="Alpha-(1,3)-fucosyltransferase FucT N-terminal" evidence="5">
    <location>
        <begin position="9"/>
        <end position="102"/>
    </location>
</feature>
<dbReference type="Gene3D" id="3.40.50.11660">
    <property type="entry name" value="Glycosyl transferase family 10, C-terminal domain"/>
    <property type="match status" value="1"/>
</dbReference>
<dbReference type="InterPro" id="IPR003329">
    <property type="entry name" value="Cytidylyl_trans"/>
</dbReference>
<evidence type="ECO:0000259" key="4">
    <source>
        <dbReference type="Pfam" id="PF00852"/>
    </source>
</evidence>
<dbReference type="InterPro" id="IPR038577">
    <property type="entry name" value="GT10-like_C_sf"/>
</dbReference>
<organism evidence="6 7">
    <name type="scientific">Akkermansia biwaensis</name>
    <dbReference type="NCBI Taxonomy" id="2946555"/>
    <lineage>
        <taxon>Bacteria</taxon>
        <taxon>Pseudomonadati</taxon>
        <taxon>Verrucomicrobiota</taxon>
        <taxon>Verrucomicrobiia</taxon>
        <taxon>Verrucomicrobiales</taxon>
        <taxon>Akkermansiaceae</taxon>
        <taxon>Akkermansia</taxon>
    </lineage>
</organism>
<dbReference type="SUPFAM" id="SSF53448">
    <property type="entry name" value="Nucleotide-diphospho-sugar transferases"/>
    <property type="match status" value="1"/>
</dbReference>
<dbReference type="SUPFAM" id="SSF53756">
    <property type="entry name" value="UDP-Glycosyltransferase/glycogen phosphorylase"/>
    <property type="match status" value="1"/>
</dbReference>
<dbReference type="InterPro" id="IPR001503">
    <property type="entry name" value="Glyco_trans_10"/>
</dbReference>
<dbReference type="InterPro" id="IPR029044">
    <property type="entry name" value="Nucleotide-diphossugar_trans"/>
</dbReference>
<reference evidence="6" key="1">
    <citation type="submission" date="2022-06" db="EMBL/GenBank/DDBJ databases">
        <title>Akkermansia biwalacus sp. nov., an anaerobic mucin-degrading bacterium isolated from human intestine.</title>
        <authorList>
            <person name="Kobayashi Y."/>
            <person name="Inoue S."/>
            <person name="Kawahara T."/>
            <person name="Kohda N."/>
        </authorList>
    </citation>
    <scope>NUCLEOTIDE SEQUENCE</scope>
    <source>
        <strain evidence="6">WON2089</strain>
    </source>
</reference>
<keyword evidence="7" id="KW-1185">Reference proteome</keyword>
<name>A0ABM7ZJK5_9BACT</name>
<accession>A0ABM7ZJK5</accession>
<protein>
    <submittedName>
        <fullName evidence="6">Uncharacterized protein</fullName>
    </submittedName>
</protein>
<evidence type="ECO:0000256" key="1">
    <source>
        <dbReference type="ARBA" id="ARBA00008919"/>
    </source>
</evidence>
<keyword evidence="2" id="KW-0328">Glycosyltransferase</keyword>
<sequence length="1070" mass="123599">MNGKKSTRVAFADFWQGFNPHDSILSAVLRERLNMVIVDRQDEADLLIYSVFGNAYRQFKGIRVFYTAESVKPLWDECDYAISFMREDVLYPECHLRLPNWMGRDYIKRTGVVEQYPKDKRSLLSRHTRFCNFVYSNGNSPERIHFMRLLSQYKPVDCGGTVLNNMGECVRDKIAFCSSYKFTIAFENYPAAGYTTEKLIDPLAALSLPIYWGAPDVGKEVNPSRFVNAGDFLSPEALAEYIIRLDQDEELYLSYMDGPVFAPGRPDIREYMHRLEEFFSMVVSTGKICRTGRPHIQARRLHHGYPVMSRYDDGKQWHGKMELRLPRMVKKSVSSVFEPGKEDTASRLFYKLAVIPAKKNSERCPGKNCRLFAGRPLFLYSVSYALQEGFVPVVSTDSEDIMECCRREGIRYFRETVDDRRMENCVRQVLSRFSCEILAVLQPTSPLRRAGLLRQMAEDMEKGEIHSAYTAHRIKMIGHLDGQFHVAHREQDARKFFYFFDGNINIITRKHFQESGTLFDNGSRPYSNDFPCCLQIDTEEEWKLLSRLSGNEEYQRFLASEGHKKRVCIISNKRNLKRNYSAFVDSCDQVMRVSKMDNLNSGLAGTRTDILLISCFPGYLSFSPAERHMDMLPEIPEIYFNNEELEYSNEFACREGLKNWKFMPGAVHRSTPNFTTLSKALCLADYLFPDAQLYYLGDTDMNVRAPGIPKHHAPVENAYIQSLIAHGRVIPILEDEAGEFHYSSPPLPGSASLEIPSMPQESVQDIVIRHPQWTDQFRIHGKRGRRLHGNDTAAILHHDEEKLVLQWDNWGREEFYETEKGKYQYLNYHCSSSINEVNKYADELLINLYDGNNSVFRNLRSPFMGIKHHQWEGLLLLDRMQLDIEHKIRKMPGLKSILLTGICKDALMALILAFRLKKDFPYLHLGVWGCPWPLDFSGESPMHQGKYISPAHEQVRKKKTFLSLFQRYGDPLAILRQEKFSGLHLFGFYSSNPHWDCDAEATRRLEPYLTKTYVHHAENDEDIALVHGKITQLVKQKPELIHSWMNEMFHKITQSGCGENSSESATSISA</sequence>
<dbReference type="InterPro" id="IPR041058">
    <property type="entry name" value="FucT_N"/>
</dbReference>
<evidence type="ECO:0000313" key="6">
    <source>
        <dbReference type="EMBL" id="BDL44959.1"/>
    </source>
</evidence>
<dbReference type="EMBL" id="AP025943">
    <property type="protein sequence ID" value="BDL44959.1"/>
    <property type="molecule type" value="Genomic_DNA"/>
</dbReference>
<evidence type="ECO:0000256" key="2">
    <source>
        <dbReference type="ARBA" id="ARBA00022676"/>
    </source>
</evidence>
<dbReference type="Gene3D" id="3.90.550.10">
    <property type="entry name" value="Spore Coat Polysaccharide Biosynthesis Protein SpsA, Chain A"/>
    <property type="match status" value="1"/>
</dbReference>
<evidence type="ECO:0000313" key="7">
    <source>
        <dbReference type="Proteomes" id="UP001062263"/>
    </source>
</evidence>
<evidence type="ECO:0000259" key="5">
    <source>
        <dbReference type="Pfam" id="PF18025"/>
    </source>
</evidence>
<dbReference type="InterPro" id="IPR055270">
    <property type="entry name" value="Glyco_tran_10_C"/>
</dbReference>
<dbReference type="Proteomes" id="UP001062263">
    <property type="component" value="Chromosome"/>
</dbReference>
<comment type="similarity">
    <text evidence="1">Belongs to the glycosyltransferase 10 family.</text>
</comment>
<gene>
    <name evidence="6" type="ORF">Abiwalacus_25330</name>
</gene>
<proteinExistence type="inferred from homology"/>